<feature type="transmembrane region" description="Helical" evidence="2">
    <location>
        <begin position="187"/>
        <end position="208"/>
    </location>
</feature>
<feature type="compositionally biased region" description="Polar residues" evidence="1">
    <location>
        <begin position="141"/>
        <end position="151"/>
    </location>
</feature>
<evidence type="ECO:0000256" key="3">
    <source>
        <dbReference type="SAM" id="SignalP"/>
    </source>
</evidence>
<name>A0A847D0F0_9BACT</name>
<proteinExistence type="predicted"/>
<dbReference type="AlphaFoldDB" id="A0A847D0F0"/>
<feature type="chain" id="PRO_5032324591" description="Cohesin domain-containing protein" evidence="3">
    <location>
        <begin position="23"/>
        <end position="496"/>
    </location>
</feature>
<dbReference type="Proteomes" id="UP000545876">
    <property type="component" value="Unassembled WGS sequence"/>
</dbReference>
<keyword evidence="2" id="KW-1133">Transmembrane helix</keyword>
<keyword evidence="3" id="KW-0732">Signal</keyword>
<accession>A0A847D0F0</accession>
<organism evidence="4 5">
    <name type="scientific">Candidatus Dojkabacteria bacterium</name>
    <dbReference type="NCBI Taxonomy" id="2099670"/>
    <lineage>
        <taxon>Bacteria</taxon>
        <taxon>Candidatus Dojkabacteria</taxon>
    </lineage>
</organism>
<sequence length="496" mass="53499">MRKFSFVFSILFLLISFNLAFAAEVKLEDASTASDKLISLSVDTKEETTDTIKIVLKASEGVDISDVQEGALGCSTFSSVPNKNIVEIICTFSSPKTISGKLADIKFATASESYDFTVDETQSEIGKLKIDNVVNIGDMQIEQSQTTNNPDTSKTTEETPTSEEATETTSTTTSQTITKKQNGFMDFLPYILLGAAGIFLISIIVLLITKKKDDVKGNTMSLPNTQDQKAVVPPLINSQPETASQPLPETSVEQIVTETSTNTSPLNQESKPTLAELVGVTPEISPELPITEPVSETTSSESKEQADLDALLRSENPSINTIPQEQVVNTPTIENSQVQVIENSYVEDPRTEIPSGYSANVSTGGLPEVGSTSPLENLNQNTSITPANEPVPYKTSTVLNEITGENNPVEQIQEPIINAVGDTSLNQDFNQTPSSTTDVETQPINEAIEVTPMIDPDLQNLVNQEISHIPANPTLSQEQMQNPIASTNTGNPVNPM</sequence>
<evidence type="ECO:0000313" key="4">
    <source>
        <dbReference type="EMBL" id="NLD25151.1"/>
    </source>
</evidence>
<evidence type="ECO:0008006" key="6">
    <source>
        <dbReference type="Google" id="ProtNLM"/>
    </source>
</evidence>
<feature type="region of interest" description="Disordered" evidence="1">
    <location>
        <begin position="476"/>
        <end position="496"/>
    </location>
</feature>
<evidence type="ECO:0000313" key="5">
    <source>
        <dbReference type="Proteomes" id="UP000545876"/>
    </source>
</evidence>
<feature type="region of interest" description="Disordered" evidence="1">
    <location>
        <begin position="141"/>
        <end position="176"/>
    </location>
</feature>
<comment type="caution">
    <text evidence="4">The sequence shown here is derived from an EMBL/GenBank/DDBJ whole genome shotgun (WGS) entry which is preliminary data.</text>
</comment>
<keyword evidence="2" id="KW-0812">Transmembrane</keyword>
<dbReference type="EMBL" id="JAAZBX010000002">
    <property type="protein sequence ID" value="NLD25151.1"/>
    <property type="molecule type" value="Genomic_DNA"/>
</dbReference>
<evidence type="ECO:0000256" key="2">
    <source>
        <dbReference type="SAM" id="Phobius"/>
    </source>
</evidence>
<reference evidence="4 5" key="1">
    <citation type="journal article" date="2020" name="Biotechnol. Biofuels">
        <title>New insights from the biogas microbiome by comprehensive genome-resolved metagenomics of nearly 1600 species originating from multiple anaerobic digesters.</title>
        <authorList>
            <person name="Campanaro S."/>
            <person name="Treu L."/>
            <person name="Rodriguez-R L.M."/>
            <person name="Kovalovszki A."/>
            <person name="Ziels R.M."/>
            <person name="Maus I."/>
            <person name="Zhu X."/>
            <person name="Kougias P.G."/>
            <person name="Basile A."/>
            <person name="Luo G."/>
            <person name="Schluter A."/>
            <person name="Konstantinidis K.T."/>
            <person name="Angelidaki I."/>
        </authorList>
    </citation>
    <scope>NUCLEOTIDE SEQUENCE [LARGE SCALE GENOMIC DNA]</scope>
    <source>
        <strain evidence="4">AS06rmzACSIP_65</strain>
    </source>
</reference>
<feature type="compositionally biased region" description="Low complexity" evidence="1">
    <location>
        <begin position="167"/>
        <end position="176"/>
    </location>
</feature>
<feature type="signal peptide" evidence="3">
    <location>
        <begin position="1"/>
        <end position="22"/>
    </location>
</feature>
<gene>
    <name evidence="4" type="ORF">GX656_00715</name>
</gene>
<evidence type="ECO:0000256" key="1">
    <source>
        <dbReference type="SAM" id="MobiDB-lite"/>
    </source>
</evidence>
<protein>
    <recommendedName>
        <fullName evidence="6">Cohesin domain-containing protein</fullName>
    </recommendedName>
</protein>
<keyword evidence="2" id="KW-0472">Membrane</keyword>